<dbReference type="AlphaFoldDB" id="A0A7Y6TVB8"/>
<keyword evidence="2" id="KW-1185">Reference proteome</keyword>
<dbReference type="RefSeq" id="WP_176066010.1">
    <property type="nucleotide sequence ID" value="NZ_JABWMJ010000001.1"/>
</dbReference>
<name>A0A7Y6TVB8_9BURK</name>
<proteinExistence type="predicted"/>
<dbReference type="Proteomes" id="UP000529637">
    <property type="component" value="Unassembled WGS sequence"/>
</dbReference>
<comment type="caution">
    <text evidence="1">The sequence shown here is derived from an EMBL/GenBank/DDBJ whole genome shotgun (WGS) entry which is preliminary data.</text>
</comment>
<sequence>MQTLDEMLALHLLTPEQHAQIGAWIAEVRTPDAIARMPAHLWRALSLASVLMGFDNDLMQAPAFERDAPP</sequence>
<organism evidence="1 2">
    <name type="scientific">Piscinibacter koreensis</name>
    <dbReference type="NCBI Taxonomy" id="2742824"/>
    <lineage>
        <taxon>Bacteria</taxon>
        <taxon>Pseudomonadati</taxon>
        <taxon>Pseudomonadota</taxon>
        <taxon>Betaproteobacteria</taxon>
        <taxon>Burkholderiales</taxon>
        <taxon>Sphaerotilaceae</taxon>
        <taxon>Piscinibacter</taxon>
    </lineage>
</organism>
<evidence type="ECO:0000313" key="1">
    <source>
        <dbReference type="EMBL" id="NUZ04791.1"/>
    </source>
</evidence>
<gene>
    <name evidence="1" type="ORF">HQN59_03360</name>
</gene>
<accession>A0A7Y6TVB8</accession>
<evidence type="ECO:0000313" key="2">
    <source>
        <dbReference type="Proteomes" id="UP000529637"/>
    </source>
</evidence>
<dbReference type="EMBL" id="JABWMJ010000001">
    <property type="protein sequence ID" value="NUZ04791.1"/>
    <property type="molecule type" value="Genomic_DNA"/>
</dbReference>
<protein>
    <submittedName>
        <fullName evidence="1">Uncharacterized protein</fullName>
    </submittedName>
</protein>
<reference evidence="1 2" key="1">
    <citation type="submission" date="2020-06" db="EMBL/GenBank/DDBJ databases">
        <title>Schlegella sp. ID0723 isolated from air conditioner.</title>
        <authorList>
            <person name="Kim D.Y."/>
            <person name="Kim D.-U."/>
        </authorList>
    </citation>
    <scope>NUCLEOTIDE SEQUENCE [LARGE SCALE GENOMIC DNA]</scope>
    <source>
        <strain evidence="1 2">ID0723</strain>
    </source>
</reference>